<keyword evidence="2" id="KW-0472">Membrane</keyword>
<evidence type="ECO:0008006" key="5">
    <source>
        <dbReference type="Google" id="ProtNLM"/>
    </source>
</evidence>
<feature type="compositionally biased region" description="Low complexity" evidence="1">
    <location>
        <begin position="34"/>
        <end position="54"/>
    </location>
</feature>
<evidence type="ECO:0000256" key="2">
    <source>
        <dbReference type="SAM" id="Phobius"/>
    </source>
</evidence>
<protein>
    <recommendedName>
        <fullName evidence="5">Secreted protein</fullName>
    </recommendedName>
</protein>
<sequence>MVRTMVLVSIVLSATALVLFRLRRNTQARHHRPASAAPGASVAAEAPGAASKPAPQRPRRRHDNSGFSHFATGRRGHARMPRIAELKKRPDAAS</sequence>
<evidence type="ECO:0000256" key="1">
    <source>
        <dbReference type="SAM" id="MobiDB-lite"/>
    </source>
</evidence>
<feature type="compositionally biased region" description="Basic and acidic residues" evidence="1">
    <location>
        <begin position="82"/>
        <end position="94"/>
    </location>
</feature>
<keyword evidence="2" id="KW-1133">Transmembrane helix</keyword>
<feature type="transmembrane region" description="Helical" evidence="2">
    <location>
        <begin position="6"/>
        <end position="22"/>
    </location>
</feature>
<name>A0ABQ3YYC3_9ACTN</name>
<reference evidence="3 4" key="1">
    <citation type="submission" date="2021-01" db="EMBL/GenBank/DDBJ databases">
        <title>Whole genome shotgun sequence of Actinoplanes durhamensis NBRC 14914.</title>
        <authorList>
            <person name="Komaki H."/>
            <person name="Tamura T."/>
        </authorList>
    </citation>
    <scope>NUCLEOTIDE SEQUENCE [LARGE SCALE GENOMIC DNA]</scope>
    <source>
        <strain evidence="3 4">NBRC 14914</strain>
    </source>
</reference>
<accession>A0ABQ3YYC3</accession>
<comment type="caution">
    <text evidence="3">The sequence shown here is derived from an EMBL/GenBank/DDBJ whole genome shotgun (WGS) entry which is preliminary data.</text>
</comment>
<evidence type="ECO:0000313" key="4">
    <source>
        <dbReference type="Proteomes" id="UP000637628"/>
    </source>
</evidence>
<proteinExistence type="predicted"/>
<dbReference type="Proteomes" id="UP000637628">
    <property type="component" value="Unassembled WGS sequence"/>
</dbReference>
<evidence type="ECO:0000313" key="3">
    <source>
        <dbReference type="EMBL" id="GIE02595.1"/>
    </source>
</evidence>
<organism evidence="3 4">
    <name type="scientific">Paractinoplanes durhamensis</name>
    <dbReference type="NCBI Taxonomy" id="113563"/>
    <lineage>
        <taxon>Bacteria</taxon>
        <taxon>Bacillati</taxon>
        <taxon>Actinomycetota</taxon>
        <taxon>Actinomycetes</taxon>
        <taxon>Micromonosporales</taxon>
        <taxon>Micromonosporaceae</taxon>
        <taxon>Paractinoplanes</taxon>
    </lineage>
</organism>
<keyword evidence="4" id="KW-1185">Reference proteome</keyword>
<feature type="region of interest" description="Disordered" evidence="1">
    <location>
        <begin position="26"/>
        <end position="94"/>
    </location>
</feature>
<keyword evidence="2" id="KW-0812">Transmembrane</keyword>
<gene>
    <name evidence="3" type="ORF">Adu01nite_39450</name>
</gene>
<dbReference type="EMBL" id="BOML01000032">
    <property type="protein sequence ID" value="GIE02595.1"/>
    <property type="molecule type" value="Genomic_DNA"/>
</dbReference>